<dbReference type="Proteomes" id="UP000034164">
    <property type="component" value="Unassembled WGS sequence"/>
</dbReference>
<name>A0A0G2IBQ8_9EURO</name>
<reference evidence="2" key="1">
    <citation type="journal article" date="2015" name="PLoS Genet.">
        <title>The dynamic genome and transcriptome of the human fungal pathogen Blastomyces and close relative Emmonsia.</title>
        <authorList>
            <person name="Munoz J.F."/>
            <person name="Gauthier G.M."/>
            <person name="Desjardins C.A."/>
            <person name="Gallo J.E."/>
            <person name="Holder J."/>
            <person name="Sullivan T.D."/>
            <person name="Marty A.J."/>
            <person name="Carmen J.C."/>
            <person name="Chen Z."/>
            <person name="Ding L."/>
            <person name="Gujja S."/>
            <person name="Magrini V."/>
            <person name="Misas E."/>
            <person name="Mitreva M."/>
            <person name="Priest M."/>
            <person name="Saif S."/>
            <person name="Whiston E.A."/>
            <person name="Young S."/>
            <person name="Zeng Q."/>
            <person name="Goldman W.E."/>
            <person name="Mardis E.R."/>
            <person name="Taylor J.W."/>
            <person name="McEwen J.G."/>
            <person name="Clay O.K."/>
            <person name="Klein B.S."/>
            <person name="Cuomo C.A."/>
        </authorList>
    </citation>
    <scope>NUCLEOTIDE SEQUENCE [LARGE SCALE GENOMIC DNA]</scope>
    <source>
        <strain evidence="2">UAMH 3008</strain>
    </source>
</reference>
<dbReference type="VEuPathDB" id="FungiDB:EMCG_06592"/>
<evidence type="ECO:0000313" key="1">
    <source>
        <dbReference type="EMBL" id="KKZ67725.1"/>
    </source>
</evidence>
<sequence>MRHTIRNPGAWSAYKTVSPGQHSSNTRIFALVPTRPFSSIKLHPRDLRLTQLGPLIEDEYSTIRDTYLKPKYPIVLAHGLLGFDELRLGGKYLPGIQYWRGIKDAFSLQGIEVITVPVLPSGSIEQRAEALMSGIESRIQGEEVNIIASGNCADYNGTSGLDSRYMISRLRPTKFRVLSLTTIATPHQGSAFADYVFGQLGVTDIYNALARLKFESGAFSQLTRKYMQEEFNPNTPDIYNVRYFSYGASLTPSIWSVFRQSHRIIEQEEGPNDGLVSVQSSKWGGEEGYKGTLVGVSHLDLINWTNRLKWLVSELTGNTRKFNALALYLDIAVNPASRIDPAVSVPEICMQPGSSAGF</sequence>
<dbReference type="PANTHER" id="PTHR11440">
    <property type="entry name" value="LECITHIN-CHOLESTEROL ACYLTRANSFERASE-RELATED"/>
    <property type="match status" value="1"/>
</dbReference>
<gene>
    <name evidence="1" type="ORF">EMCG_06592</name>
</gene>
<evidence type="ECO:0000313" key="2">
    <source>
        <dbReference type="Proteomes" id="UP000034164"/>
    </source>
</evidence>
<dbReference type="Gene3D" id="3.40.50.1820">
    <property type="entry name" value="alpha/beta hydrolase"/>
    <property type="match status" value="1"/>
</dbReference>
<organism evidence="1 2">
    <name type="scientific">[Emmonsia] crescens</name>
    <dbReference type="NCBI Taxonomy" id="73230"/>
    <lineage>
        <taxon>Eukaryota</taxon>
        <taxon>Fungi</taxon>
        <taxon>Dikarya</taxon>
        <taxon>Ascomycota</taxon>
        <taxon>Pezizomycotina</taxon>
        <taxon>Eurotiomycetes</taxon>
        <taxon>Eurotiomycetidae</taxon>
        <taxon>Onygenales</taxon>
        <taxon>Ajellomycetaceae</taxon>
        <taxon>Emergomyces</taxon>
    </lineage>
</organism>
<comment type="caution">
    <text evidence="1">The sequence shown here is derived from an EMBL/GenBank/DDBJ whole genome shotgun (WGS) entry which is preliminary data.</text>
</comment>
<accession>A0A0G2IBQ8</accession>
<protein>
    <submittedName>
        <fullName evidence="1">Triacylglycerol lipase</fullName>
    </submittedName>
</protein>
<dbReference type="SUPFAM" id="SSF53474">
    <property type="entry name" value="alpha/beta-Hydrolases"/>
    <property type="match status" value="1"/>
</dbReference>
<dbReference type="OrthoDB" id="5592486at2759"/>
<dbReference type="EMBL" id="LCZI01000208">
    <property type="protein sequence ID" value="KKZ67725.1"/>
    <property type="molecule type" value="Genomic_DNA"/>
</dbReference>
<dbReference type="InterPro" id="IPR029058">
    <property type="entry name" value="AB_hydrolase_fold"/>
</dbReference>
<proteinExistence type="predicted"/>
<dbReference type="AlphaFoldDB" id="A0A0G2IBQ8"/>